<dbReference type="InterPro" id="IPR018170">
    <property type="entry name" value="Aldo/ket_reductase_CS"/>
</dbReference>
<dbReference type="InterPro" id="IPR020471">
    <property type="entry name" value="AKR"/>
</dbReference>
<dbReference type="PANTHER" id="PTHR43827">
    <property type="entry name" value="2,5-DIKETO-D-GLUCONIC ACID REDUCTASE"/>
    <property type="match status" value="1"/>
</dbReference>
<keyword evidence="6" id="KW-1185">Reference proteome</keyword>
<evidence type="ECO:0000256" key="2">
    <source>
        <dbReference type="ARBA" id="ARBA00022857"/>
    </source>
</evidence>
<dbReference type="PANTHER" id="PTHR43827:SF3">
    <property type="entry name" value="NADP-DEPENDENT OXIDOREDUCTASE DOMAIN-CONTAINING PROTEIN"/>
    <property type="match status" value="1"/>
</dbReference>
<name>A0ABM5P0R1_9MOLU</name>
<dbReference type="Proteomes" id="UP000018745">
    <property type="component" value="Chromosome"/>
</dbReference>
<dbReference type="EMBL" id="CP006935">
    <property type="protein sequence ID" value="AHC39989.1"/>
    <property type="molecule type" value="Genomic_DNA"/>
</dbReference>
<keyword evidence="3" id="KW-0560">Oxidoreductase</keyword>
<dbReference type="PROSITE" id="PS00062">
    <property type="entry name" value="ALDOKETO_REDUCTASE_2"/>
    <property type="match status" value="1"/>
</dbReference>
<protein>
    <submittedName>
        <fullName evidence="5">Aldo/keto reductase</fullName>
    </submittedName>
</protein>
<accession>A0ABM5P0R1</accession>
<sequence>MSKESTYVPKIGFGTESLRIIEILSPYLKSANSNNYDFVDCSWKYGNEAIIGLALRSLKRSEQNFEFTPYFQSKVWPSQFSGGIVKSLKFSLSKIGADTVIHTYFLHRPSSNMELNLSAYKQLISCKNNSLTKRIGLCNFDKDLINWFHKLTGVMPDVVQYECSVNNMRWDRISYCKQNNIEIQGHTVFGNYAKNEQNPVLLDMAKKYNVSLKTLLAAYLVNLEIVPIVVPSSEEEIGELIKAKGVKLDEQDLETLKKLNEYDNQSFETLQIDYPE</sequence>
<feature type="domain" description="NADP-dependent oxidoreductase" evidence="4">
    <location>
        <begin position="27"/>
        <end position="261"/>
    </location>
</feature>
<evidence type="ECO:0000256" key="3">
    <source>
        <dbReference type="ARBA" id="ARBA00023002"/>
    </source>
</evidence>
<organism evidence="5 6">
    <name type="scientific">Mycoplasma ovis str. Michigan</name>
    <dbReference type="NCBI Taxonomy" id="1415773"/>
    <lineage>
        <taxon>Bacteria</taxon>
        <taxon>Bacillati</taxon>
        <taxon>Mycoplasmatota</taxon>
        <taxon>Mollicutes</taxon>
        <taxon>Mycoplasmataceae</taxon>
        <taxon>Mycoplasma</taxon>
    </lineage>
</organism>
<evidence type="ECO:0000313" key="5">
    <source>
        <dbReference type="EMBL" id="AHC39989.1"/>
    </source>
</evidence>
<dbReference type="SUPFAM" id="SSF51430">
    <property type="entry name" value="NAD(P)-linked oxidoreductase"/>
    <property type="match status" value="1"/>
</dbReference>
<dbReference type="PRINTS" id="PR00069">
    <property type="entry name" value="ALDKETRDTASE"/>
</dbReference>
<dbReference type="InterPro" id="IPR023210">
    <property type="entry name" value="NADP_OxRdtase_dom"/>
</dbReference>
<dbReference type="Pfam" id="PF00248">
    <property type="entry name" value="Aldo_ket_red"/>
    <property type="match status" value="1"/>
</dbReference>
<evidence type="ECO:0000313" key="6">
    <source>
        <dbReference type="Proteomes" id="UP000018745"/>
    </source>
</evidence>
<keyword evidence="2" id="KW-0521">NADP</keyword>
<evidence type="ECO:0000256" key="1">
    <source>
        <dbReference type="ARBA" id="ARBA00007905"/>
    </source>
</evidence>
<dbReference type="RefSeq" id="WP_024071314.1">
    <property type="nucleotide sequence ID" value="NC_023062.1"/>
</dbReference>
<reference evidence="5 6" key="1">
    <citation type="journal article" date="2014" name="Genome Announc.">
        <title>Complete Genome Sequence of Mycoplasma ovis Strain Michigan, a Hemoplasma of Sheep with Two Distinct 16S rRNA Genes.</title>
        <authorList>
            <person name="Deshuillers P.L."/>
            <person name="Santos A.P."/>
            <person name="do Nascimento N.C."/>
            <person name="Hampel J.A."/>
            <person name="Bergin I.L."/>
            <person name="Dyson M.C."/>
            <person name="Messick J.B."/>
        </authorList>
    </citation>
    <scope>NUCLEOTIDE SEQUENCE [LARGE SCALE GENOMIC DNA]</scope>
    <source>
        <strain evidence="5 6">Michigan</strain>
    </source>
</reference>
<gene>
    <name evidence="5" type="ORF">OVS_02715</name>
</gene>
<comment type="similarity">
    <text evidence="1">Belongs to the aldo/keto reductase family.</text>
</comment>
<dbReference type="Gene3D" id="3.20.20.100">
    <property type="entry name" value="NADP-dependent oxidoreductase domain"/>
    <property type="match status" value="1"/>
</dbReference>
<proteinExistence type="inferred from homology"/>
<dbReference type="InterPro" id="IPR036812">
    <property type="entry name" value="NAD(P)_OxRdtase_dom_sf"/>
</dbReference>
<evidence type="ECO:0000259" key="4">
    <source>
        <dbReference type="Pfam" id="PF00248"/>
    </source>
</evidence>